<feature type="domain" description="HAMP" evidence="8">
    <location>
        <begin position="188"/>
        <end position="240"/>
    </location>
</feature>
<keyword evidence="4" id="KW-0418">Kinase</keyword>
<keyword evidence="7" id="KW-0472">Membrane</keyword>
<dbReference type="Gene3D" id="3.30.565.10">
    <property type="entry name" value="Histidine kinase-like ATPase, C-terminal domain"/>
    <property type="match status" value="1"/>
</dbReference>
<accession>A0A8J4HBE0</accession>
<sequence>MRAPRNRRLSRSIMASLSTRLIVIPALVLLIGLGATIGFSVWLGRLRVEAETASSLRLARVLVRAELADIRDQATAFPPLARLEAALPEVRHVDLLVLPAPDLLAFGEGLFMKGDAVRVPAWFARLLTPPIAAEAFPIRRAGVLYGHLVVVPNPLDEVREIWGELRFLAALLVVVAGVIVALLVVLVHRALAPIRELEEALDHLEQGRFDIALAPIRVRELRRIGARFASLARTLARLRADNHRLIDKLISIQEEERKELAHELHDAFGPALFAIRADIAGIRRAAATPDAAALALIRERAGEMAALVDTIQGITYRLMERLRPLVLAELGLEPALRQLLDAWQARYPDLRCTLEIAAGAGEVDEALGLALYRMVQECLTNILRHAGASALWVRLAAVEAGAGAGHLRLAVSDNGSGFPPQMRFGFGLLGMSERIRALGGRLETGTGPEGGALVACVLPPLSGASPPADPARGPEGQKNG</sequence>
<keyword evidence="7" id="KW-1133">Transmembrane helix</keyword>
<gene>
    <name evidence="9" type="ORF">ENY07_06200</name>
</gene>
<feature type="transmembrane region" description="Helical" evidence="7">
    <location>
        <begin position="21"/>
        <end position="43"/>
    </location>
</feature>
<dbReference type="InterPro" id="IPR036890">
    <property type="entry name" value="HATPase_C_sf"/>
</dbReference>
<name>A0A8J4HBE0_9PROT</name>
<dbReference type="Pfam" id="PF07730">
    <property type="entry name" value="HisKA_3"/>
    <property type="match status" value="1"/>
</dbReference>
<dbReference type="InterPro" id="IPR003594">
    <property type="entry name" value="HATPase_dom"/>
</dbReference>
<evidence type="ECO:0000256" key="7">
    <source>
        <dbReference type="SAM" id="Phobius"/>
    </source>
</evidence>
<keyword evidence="2" id="KW-0597">Phosphoprotein</keyword>
<dbReference type="Gene3D" id="1.20.5.1930">
    <property type="match status" value="1"/>
</dbReference>
<dbReference type="CDD" id="cd16917">
    <property type="entry name" value="HATPase_UhpB-NarQ-NarX-like"/>
    <property type="match status" value="1"/>
</dbReference>
<dbReference type="SUPFAM" id="SSF55874">
    <property type="entry name" value="ATPase domain of HSP90 chaperone/DNA topoisomerase II/histidine kinase"/>
    <property type="match status" value="1"/>
</dbReference>
<comment type="subcellular location">
    <subcellularLocation>
        <location evidence="1">Membrane</location>
    </subcellularLocation>
</comment>
<dbReference type="Gene3D" id="6.10.340.10">
    <property type="match status" value="1"/>
</dbReference>
<comment type="caution">
    <text evidence="9">The sequence shown here is derived from an EMBL/GenBank/DDBJ whole genome shotgun (WGS) entry which is preliminary data.</text>
</comment>
<dbReference type="AlphaFoldDB" id="A0A8J4HBE0"/>
<evidence type="ECO:0000256" key="6">
    <source>
        <dbReference type="SAM" id="MobiDB-lite"/>
    </source>
</evidence>
<evidence type="ECO:0000256" key="1">
    <source>
        <dbReference type="ARBA" id="ARBA00004370"/>
    </source>
</evidence>
<feature type="region of interest" description="Disordered" evidence="6">
    <location>
        <begin position="461"/>
        <end position="480"/>
    </location>
</feature>
<keyword evidence="7" id="KW-0812">Transmembrane</keyword>
<dbReference type="InterPro" id="IPR011712">
    <property type="entry name" value="Sig_transdc_His_kin_sub3_dim/P"/>
</dbReference>
<reference evidence="9" key="1">
    <citation type="journal article" date="2020" name="mSystems">
        <title>Genome- and Community-Level Interaction Insights into Carbon Utilization and Element Cycling Functions of Hydrothermarchaeota in Hydrothermal Sediment.</title>
        <authorList>
            <person name="Zhou Z."/>
            <person name="Liu Y."/>
            <person name="Xu W."/>
            <person name="Pan J."/>
            <person name="Luo Z.H."/>
            <person name="Li M."/>
        </authorList>
    </citation>
    <scope>NUCLEOTIDE SEQUENCE</scope>
    <source>
        <strain evidence="9">SpSt-997</strain>
    </source>
</reference>
<dbReference type="GO" id="GO:0016020">
    <property type="term" value="C:membrane"/>
    <property type="evidence" value="ECO:0007669"/>
    <property type="project" value="UniProtKB-SubCell"/>
</dbReference>
<dbReference type="InterPro" id="IPR003660">
    <property type="entry name" value="HAMP_dom"/>
</dbReference>
<dbReference type="GO" id="GO:0000155">
    <property type="term" value="F:phosphorelay sensor kinase activity"/>
    <property type="evidence" value="ECO:0007669"/>
    <property type="project" value="InterPro"/>
</dbReference>
<dbReference type="GO" id="GO:0046983">
    <property type="term" value="F:protein dimerization activity"/>
    <property type="evidence" value="ECO:0007669"/>
    <property type="project" value="InterPro"/>
</dbReference>
<evidence type="ECO:0000259" key="8">
    <source>
        <dbReference type="PROSITE" id="PS50885"/>
    </source>
</evidence>
<dbReference type="PANTHER" id="PTHR24421:SF58">
    <property type="entry name" value="SIGNAL TRANSDUCTION HISTIDINE-PROTEIN KINASE_PHOSPHATASE UHPB"/>
    <property type="match status" value="1"/>
</dbReference>
<dbReference type="EMBL" id="DTQM01000117">
    <property type="protein sequence ID" value="HGC42796.1"/>
    <property type="molecule type" value="Genomic_DNA"/>
</dbReference>
<evidence type="ECO:0000313" key="9">
    <source>
        <dbReference type="EMBL" id="HGC42796.1"/>
    </source>
</evidence>
<evidence type="ECO:0000256" key="5">
    <source>
        <dbReference type="ARBA" id="ARBA00023012"/>
    </source>
</evidence>
<organism evidence="9">
    <name type="scientific">Acidicaldus sp</name>
    <dbReference type="NCBI Taxonomy" id="1872105"/>
    <lineage>
        <taxon>Bacteria</taxon>
        <taxon>Pseudomonadati</taxon>
        <taxon>Pseudomonadota</taxon>
        <taxon>Alphaproteobacteria</taxon>
        <taxon>Acetobacterales</taxon>
        <taxon>Acetobacteraceae</taxon>
        <taxon>Acidicaldus</taxon>
    </lineage>
</organism>
<dbReference type="PROSITE" id="PS50885">
    <property type="entry name" value="HAMP"/>
    <property type="match status" value="1"/>
</dbReference>
<dbReference type="SMART" id="SM00387">
    <property type="entry name" value="HATPase_c"/>
    <property type="match status" value="1"/>
</dbReference>
<dbReference type="PANTHER" id="PTHR24421">
    <property type="entry name" value="NITRATE/NITRITE SENSOR PROTEIN NARX-RELATED"/>
    <property type="match status" value="1"/>
</dbReference>
<dbReference type="InterPro" id="IPR050482">
    <property type="entry name" value="Sensor_HK_TwoCompSys"/>
</dbReference>
<proteinExistence type="predicted"/>
<keyword evidence="3" id="KW-0808">Transferase</keyword>
<evidence type="ECO:0000256" key="3">
    <source>
        <dbReference type="ARBA" id="ARBA00022679"/>
    </source>
</evidence>
<dbReference type="Pfam" id="PF02518">
    <property type="entry name" value="HATPase_c"/>
    <property type="match status" value="1"/>
</dbReference>
<keyword evidence="5" id="KW-0902">Two-component regulatory system</keyword>
<evidence type="ECO:0000256" key="2">
    <source>
        <dbReference type="ARBA" id="ARBA00022553"/>
    </source>
</evidence>
<evidence type="ECO:0000256" key="4">
    <source>
        <dbReference type="ARBA" id="ARBA00022777"/>
    </source>
</evidence>
<protein>
    <submittedName>
        <fullName evidence="9">HAMP domain-containing protein</fullName>
    </submittedName>
</protein>
<dbReference type="SMART" id="SM00304">
    <property type="entry name" value="HAMP"/>
    <property type="match status" value="1"/>
</dbReference>
<feature type="transmembrane region" description="Helical" evidence="7">
    <location>
        <begin position="167"/>
        <end position="187"/>
    </location>
</feature>